<evidence type="ECO:0000256" key="1">
    <source>
        <dbReference type="SAM" id="Coils"/>
    </source>
</evidence>
<dbReference type="AlphaFoldDB" id="A0A3E4YCD5"/>
<feature type="coiled-coil region" evidence="1">
    <location>
        <begin position="2"/>
        <end position="29"/>
    </location>
</feature>
<evidence type="ECO:0000313" key="3">
    <source>
        <dbReference type="Proteomes" id="UP000260758"/>
    </source>
</evidence>
<proteinExistence type="predicted"/>
<dbReference type="RefSeq" id="WP_117718670.1">
    <property type="nucleotide sequence ID" value="NZ_QSTP01000005.1"/>
</dbReference>
<protein>
    <submittedName>
        <fullName evidence="2">Uncharacterized protein</fullName>
    </submittedName>
</protein>
<comment type="caution">
    <text evidence="2">The sequence shown here is derived from an EMBL/GenBank/DDBJ whole genome shotgun (WGS) entry which is preliminary data.</text>
</comment>
<sequence length="373" mass="44931">MEKEMLEQLENLNKEYEKLKDTNDYLKSIVVKRKEDINILYDNFKFSNLFLEDSIDENVMTLFSKYLIANTCMEQIYNLTSDLHKNTADLSSNKELCDFYEEWSKIAKAPYPLYCDREYTVNERIYHDYNSIDENKFDETNGLFSCYFKLNDYSLKIASDLGYRLDSKDFNEPLKGIEIKQLTTETNDFIKALTNYKEHGFNFTLREEFHRNDLSYLILDYDKNNELEIIKYNTNHIQDLRYLNSHVLDAVNDTVKAYYRTKSDSEYILNKAYKMITEYNKDEENIDKFDTYKFVNYAYTDRDKFMNNLNNNIISTVQPYMFDYSSLDNFRDSVHDYWEMANKIQDSFFDFLSEKDRKLEEEAYKNAYDMEIN</sequence>
<dbReference type="EMBL" id="QSTP01000005">
    <property type="protein sequence ID" value="RGM72161.1"/>
    <property type="molecule type" value="Genomic_DNA"/>
</dbReference>
<evidence type="ECO:0000313" key="2">
    <source>
        <dbReference type="EMBL" id="RGM72161.1"/>
    </source>
</evidence>
<organism evidence="2 3">
    <name type="scientific">Agathobacter rectalis</name>
    <dbReference type="NCBI Taxonomy" id="39491"/>
    <lineage>
        <taxon>Bacteria</taxon>
        <taxon>Bacillati</taxon>
        <taxon>Bacillota</taxon>
        <taxon>Clostridia</taxon>
        <taxon>Lachnospirales</taxon>
        <taxon>Lachnospiraceae</taxon>
        <taxon>Agathobacter</taxon>
    </lineage>
</organism>
<gene>
    <name evidence="2" type="ORF">DXB99_06385</name>
</gene>
<name>A0A3E4YCD5_9FIRM</name>
<dbReference type="Proteomes" id="UP000260758">
    <property type="component" value="Unassembled WGS sequence"/>
</dbReference>
<reference evidence="2 3" key="1">
    <citation type="submission" date="2018-08" db="EMBL/GenBank/DDBJ databases">
        <title>A genome reference for cultivated species of the human gut microbiota.</title>
        <authorList>
            <person name="Zou Y."/>
            <person name="Xue W."/>
            <person name="Luo G."/>
        </authorList>
    </citation>
    <scope>NUCLEOTIDE SEQUENCE [LARGE SCALE GENOMIC DNA]</scope>
    <source>
        <strain evidence="2 3">OM07-13</strain>
    </source>
</reference>
<keyword evidence="1" id="KW-0175">Coiled coil</keyword>
<accession>A0A3E4YCD5</accession>